<feature type="binding site" evidence="6">
    <location>
        <position position="7"/>
    </location>
    <ligand>
        <name>Mg(2+)</name>
        <dbReference type="ChEBI" id="CHEBI:18420"/>
    </ligand>
</feature>
<keyword evidence="6" id="KW-0460">Magnesium</keyword>
<feature type="binding site" evidence="6">
    <location>
        <position position="385"/>
    </location>
    <ligand>
        <name>Mg(2+)</name>
        <dbReference type="ChEBI" id="CHEBI:18420"/>
    </ligand>
</feature>
<dbReference type="Pfam" id="PF00871">
    <property type="entry name" value="Acetate_kinase"/>
    <property type="match status" value="1"/>
</dbReference>
<keyword evidence="2 6" id="KW-0808">Transferase</keyword>
<feature type="site" description="Transition state stabilizer" evidence="6">
    <location>
        <position position="183"/>
    </location>
</feature>
<keyword evidence="5 6" id="KW-0067">ATP-binding</keyword>
<dbReference type="AlphaFoldDB" id="A0A1C4EH41"/>
<evidence type="ECO:0000256" key="7">
    <source>
        <dbReference type="RuleBase" id="RU003835"/>
    </source>
</evidence>
<gene>
    <name evidence="6" type="primary">ackA</name>
    <name evidence="8" type="ORF">GA0116948_108103</name>
</gene>
<dbReference type="PANTHER" id="PTHR21060:SF15">
    <property type="entry name" value="ACETATE KINASE-RELATED"/>
    <property type="match status" value="1"/>
</dbReference>
<organism evidence="8 9">
    <name type="scientific">Chitinophaga costaii</name>
    <dbReference type="NCBI Taxonomy" id="1335309"/>
    <lineage>
        <taxon>Bacteria</taxon>
        <taxon>Pseudomonadati</taxon>
        <taxon>Bacteroidota</taxon>
        <taxon>Chitinophagia</taxon>
        <taxon>Chitinophagales</taxon>
        <taxon>Chitinophagaceae</taxon>
        <taxon>Chitinophaga</taxon>
    </lineage>
</organism>
<dbReference type="RefSeq" id="WP_089712718.1">
    <property type="nucleotide sequence ID" value="NZ_FMAR01000008.1"/>
</dbReference>
<feature type="binding site" evidence="6">
    <location>
        <position position="94"/>
    </location>
    <ligand>
        <name>substrate</name>
    </ligand>
</feature>
<comment type="pathway">
    <text evidence="6">Metabolic intermediate biosynthesis; acetyl-CoA biosynthesis; acetyl-CoA from acetate: step 1/2.</text>
</comment>
<comment type="catalytic activity">
    <reaction evidence="6">
        <text>acetate + ATP = acetyl phosphate + ADP</text>
        <dbReference type="Rhea" id="RHEA:11352"/>
        <dbReference type="ChEBI" id="CHEBI:22191"/>
        <dbReference type="ChEBI" id="CHEBI:30089"/>
        <dbReference type="ChEBI" id="CHEBI:30616"/>
        <dbReference type="ChEBI" id="CHEBI:456216"/>
        <dbReference type="EC" id="2.7.2.1"/>
    </reaction>
</comment>
<keyword evidence="6" id="KW-0963">Cytoplasm</keyword>
<dbReference type="UniPathway" id="UPA00340">
    <property type="reaction ID" value="UER00458"/>
</dbReference>
<evidence type="ECO:0000313" key="8">
    <source>
        <dbReference type="EMBL" id="SCC42822.1"/>
    </source>
</evidence>
<evidence type="ECO:0000256" key="4">
    <source>
        <dbReference type="ARBA" id="ARBA00022777"/>
    </source>
</evidence>
<name>A0A1C4EH41_9BACT</name>
<feature type="active site" description="Proton donor/acceptor" evidence="6">
    <location>
        <position position="151"/>
    </location>
</feature>
<dbReference type="InterPro" id="IPR023865">
    <property type="entry name" value="Aliphatic_acid_kinase_CS"/>
</dbReference>
<sequence length="399" mass="43305">MNIFVINSGSSSIKYQLFTATNEAPLCSGLVERIGLADGHITHKFLRDGQEVVINIDRPVADHEAGMLEIGELLTRPDIAVIHHAGEIGVVGHRVVHGGETLTRTTVITPDVKAKIKDLYPLAPLHNPGHYKGIEVAEKIFPQAIQIAVFDTAFHQTLPAKAFHYAIPESFYKDFGIRVYGFHGISHQYVSGKAMSFLGKPDARLITIHLGNGCSMAAVQAGRSIDTSMGLTPLDGLVMGTRSGSIDASVLLYLMEQKQFSAAQLSTLLNKQSGMTGLTGHSDMRDITQQLQAGDPQAQLAYALYAYRIKKFIGAYAAAMNGLDAIVFTAGVGENDPLVRELVCKDMDFLGIALDATRNATREPGIRDISAHDAKTKVLVVPTNEELEIARQCRTLLEE</sequence>
<dbReference type="GO" id="GO:0005737">
    <property type="term" value="C:cytoplasm"/>
    <property type="evidence" value="ECO:0007669"/>
    <property type="project" value="UniProtKB-SubCell"/>
</dbReference>
<dbReference type="EC" id="2.7.2.1" evidence="6"/>
<protein>
    <recommendedName>
        <fullName evidence="6">Acetate kinase</fullName>
        <ecNumber evidence="6">2.7.2.1</ecNumber>
    </recommendedName>
    <alternativeName>
        <fullName evidence="6">Acetokinase</fullName>
    </alternativeName>
</protein>
<dbReference type="InterPro" id="IPR004372">
    <property type="entry name" value="Ac/propionate_kinase"/>
</dbReference>
<dbReference type="GO" id="GO:0006083">
    <property type="term" value="P:acetate metabolic process"/>
    <property type="evidence" value="ECO:0007669"/>
    <property type="project" value="TreeGrafter"/>
</dbReference>
<dbReference type="GO" id="GO:0006085">
    <property type="term" value="P:acetyl-CoA biosynthetic process"/>
    <property type="evidence" value="ECO:0007669"/>
    <property type="project" value="UniProtKB-UniRule"/>
</dbReference>
<feature type="binding site" evidence="6">
    <location>
        <begin position="283"/>
        <end position="285"/>
    </location>
    <ligand>
        <name>ATP</name>
        <dbReference type="ChEBI" id="CHEBI:30616"/>
    </ligand>
</feature>
<dbReference type="GO" id="GO:0000287">
    <property type="term" value="F:magnesium ion binding"/>
    <property type="evidence" value="ECO:0007669"/>
    <property type="project" value="UniProtKB-UniRule"/>
</dbReference>
<comment type="subunit">
    <text evidence="6">Homodimer.</text>
</comment>
<proteinExistence type="inferred from homology"/>
<dbReference type="GO" id="GO:0005524">
    <property type="term" value="F:ATP binding"/>
    <property type="evidence" value="ECO:0007669"/>
    <property type="project" value="UniProtKB-KW"/>
</dbReference>
<dbReference type="STRING" id="1335309.GA0116948_108103"/>
<comment type="similarity">
    <text evidence="1 6 7">Belongs to the acetokinase family.</text>
</comment>
<keyword evidence="3 6" id="KW-0547">Nucleotide-binding</keyword>
<dbReference type="OrthoDB" id="9802453at2"/>
<accession>A0A1C4EH41</accession>
<dbReference type="PRINTS" id="PR00471">
    <property type="entry name" value="ACETATEKNASE"/>
</dbReference>
<feature type="binding site" evidence="6">
    <location>
        <position position="14"/>
    </location>
    <ligand>
        <name>ATP</name>
        <dbReference type="ChEBI" id="CHEBI:30616"/>
    </ligand>
</feature>
<feature type="binding site" evidence="6">
    <location>
        <begin position="331"/>
        <end position="335"/>
    </location>
    <ligand>
        <name>ATP</name>
        <dbReference type="ChEBI" id="CHEBI:30616"/>
    </ligand>
</feature>
<feature type="binding site" evidence="6">
    <location>
        <begin position="209"/>
        <end position="213"/>
    </location>
    <ligand>
        <name>ATP</name>
        <dbReference type="ChEBI" id="CHEBI:30616"/>
    </ligand>
</feature>
<dbReference type="PIRSF" id="PIRSF000722">
    <property type="entry name" value="Acetate_prop_kin"/>
    <property type="match status" value="1"/>
</dbReference>
<dbReference type="HAMAP" id="MF_00020">
    <property type="entry name" value="Acetate_kinase"/>
    <property type="match status" value="1"/>
</dbReference>
<dbReference type="Proteomes" id="UP000242818">
    <property type="component" value="Unassembled WGS sequence"/>
</dbReference>
<dbReference type="NCBIfam" id="TIGR00016">
    <property type="entry name" value="ackA"/>
    <property type="match status" value="1"/>
</dbReference>
<evidence type="ECO:0000256" key="6">
    <source>
        <dbReference type="HAMAP-Rule" id="MF_00020"/>
    </source>
</evidence>
<dbReference type="PANTHER" id="PTHR21060">
    <property type="entry name" value="ACETATE KINASE"/>
    <property type="match status" value="1"/>
</dbReference>
<evidence type="ECO:0000256" key="3">
    <source>
        <dbReference type="ARBA" id="ARBA00022741"/>
    </source>
</evidence>
<keyword evidence="4 6" id="KW-0418">Kinase</keyword>
<dbReference type="InterPro" id="IPR000890">
    <property type="entry name" value="Aliphatic_acid_kin_short-chain"/>
</dbReference>
<dbReference type="EMBL" id="FMAR01000008">
    <property type="protein sequence ID" value="SCC42822.1"/>
    <property type="molecule type" value="Genomic_DNA"/>
</dbReference>
<keyword evidence="6" id="KW-0479">Metal-binding</keyword>
<comment type="subcellular location">
    <subcellularLocation>
        <location evidence="6">Cytoplasm</location>
    </subcellularLocation>
</comment>
<evidence type="ECO:0000256" key="1">
    <source>
        <dbReference type="ARBA" id="ARBA00008748"/>
    </source>
</evidence>
<dbReference type="CDD" id="cd24010">
    <property type="entry name" value="ASKHA_NBD_AcK_PK"/>
    <property type="match status" value="1"/>
</dbReference>
<dbReference type="SUPFAM" id="SSF53067">
    <property type="entry name" value="Actin-like ATPase domain"/>
    <property type="match status" value="2"/>
</dbReference>
<dbReference type="InterPro" id="IPR043129">
    <property type="entry name" value="ATPase_NBD"/>
</dbReference>
<dbReference type="PROSITE" id="PS01076">
    <property type="entry name" value="ACETATE_KINASE_2"/>
    <property type="match status" value="1"/>
</dbReference>
<evidence type="ECO:0000256" key="2">
    <source>
        <dbReference type="ARBA" id="ARBA00022679"/>
    </source>
</evidence>
<evidence type="ECO:0000256" key="5">
    <source>
        <dbReference type="ARBA" id="ARBA00022840"/>
    </source>
</evidence>
<dbReference type="Gene3D" id="3.30.420.40">
    <property type="match status" value="2"/>
</dbReference>
<keyword evidence="9" id="KW-1185">Reference proteome</keyword>
<dbReference type="GO" id="GO:0008776">
    <property type="term" value="F:acetate kinase activity"/>
    <property type="evidence" value="ECO:0007669"/>
    <property type="project" value="UniProtKB-UniRule"/>
</dbReference>
<comment type="cofactor">
    <cofactor evidence="6">
        <name>Mg(2+)</name>
        <dbReference type="ChEBI" id="CHEBI:18420"/>
    </cofactor>
    <cofactor evidence="6">
        <name>Mn(2+)</name>
        <dbReference type="ChEBI" id="CHEBI:29035"/>
    </cofactor>
    <text evidence="6">Mg(2+). Can also accept Mn(2+).</text>
</comment>
<evidence type="ECO:0000313" key="9">
    <source>
        <dbReference type="Proteomes" id="UP000242818"/>
    </source>
</evidence>
<feature type="site" description="Transition state stabilizer" evidence="6">
    <location>
        <position position="242"/>
    </location>
</feature>
<reference evidence="8 9" key="1">
    <citation type="submission" date="2016-08" db="EMBL/GenBank/DDBJ databases">
        <authorList>
            <person name="Seilhamer J.J."/>
        </authorList>
    </citation>
    <scope>NUCLEOTIDE SEQUENCE [LARGE SCALE GENOMIC DNA]</scope>
    <source>
        <strain evidence="8 9">A37T2</strain>
    </source>
</reference>
<comment type="function">
    <text evidence="6">Catalyzes the formation of acetyl phosphate from acetate and ATP. Can also catalyze the reverse reaction.</text>
</comment>